<sequence length="271" mass="29743">MSQQHIRMIPCIPISIIVPIDNLSPVQSTRRKQKKFNHRTGRMSIANRVEKKPLNSHLHRKISTALYNPSLMMRAWSGSSSARAMNLDGLMSHLSQSCKEGTLEVEGTKDVLTLALGTPERNGRVRGVGDGVTSTQYFRLIKCGSKKHVHAKGTSHSPLPNPILPLGKDLSCTLAVGSKSNIIAKGTEKIGQPSKSKGEKTKSAGHNKGNDLYTSFGAMIGTIIQSGRLKFPYGQELFGTNIEFSYIETNDVKDVCNLESVESPYMVAYMR</sequence>
<dbReference type="Proteomes" id="UP000631114">
    <property type="component" value="Unassembled WGS sequence"/>
</dbReference>
<organism evidence="2 3">
    <name type="scientific">Coptis chinensis</name>
    <dbReference type="NCBI Taxonomy" id="261450"/>
    <lineage>
        <taxon>Eukaryota</taxon>
        <taxon>Viridiplantae</taxon>
        <taxon>Streptophyta</taxon>
        <taxon>Embryophyta</taxon>
        <taxon>Tracheophyta</taxon>
        <taxon>Spermatophyta</taxon>
        <taxon>Magnoliopsida</taxon>
        <taxon>Ranunculales</taxon>
        <taxon>Ranunculaceae</taxon>
        <taxon>Coptidoideae</taxon>
        <taxon>Coptis</taxon>
    </lineage>
</organism>
<feature type="region of interest" description="Disordered" evidence="1">
    <location>
        <begin position="186"/>
        <end position="207"/>
    </location>
</feature>
<dbReference type="EMBL" id="JADFTS010000007">
    <property type="protein sequence ID" value="KAF9596626.1"/>
    <property type="molecule type" value="Genomic_DNA"/>
</dbReference>
<dbReference type="PANTHER" id="PTHR33018:SF31">
    <property type="entry name" value="TRANSPOSASE, PTTA_EN_SPM, PLANT"/>
    <property type="match status" value="1"/>
</dbReference>
<comment type="caution">
    <text evidence="2">The sequence shown here is derived from an EMBL/GenBank/DDBJ whole genome shotgun (WGS) entry which is preliminary data.</text>
</comment>
<reference evidence="2 3" key="1">
    <citation type="submission" date="2020-10" db="EMBL/GenBank/DDBJ databases">
        <title>The Coptis chinensis genome and diversification of protoberbering-type alkaloids.</title>
        <authorList>
            <person name="Wang B."/>
            <person name="Shu S."/>
            <person name="Song C."/>
            <person name="Liu Y."/>
        </authorList>
    </citation>
    <scope>NUCLEOTIDE SEQUENCE [LARGE SCALE GENOMIC DNA]</scope>
    <source>
        <strain evidence="2">HL-2020</strain>
        <tissue evidence="2">Leaf</tissue>
    </source>
</reference>
<name>A0A835HB34_9MAGN</name>
<protein>
    <submittedName>
        <fullName evidence="2">Uncharacterized protein</fullName>
    </submittedName>
</protein>
<evidence type="ECO:0000313" key="2">
    <source>
        <dbReference type="EMBL" id="KAF9596626.1"/>
    </source>
</evidence>
<evidence type="ECO:0000256" key="1">
    <source>
        <dbReference type="SAM" id="MobiDB-lite"/>
    </source>
</evidence>
<proteinExistence type="predicted"/>
<keyword evidence="3" id="KW-1185">Reference proteome</keyword>
<accession>A0A835HB34</accession>
<evidence type="ECO:0000313" key="3">
    <source>
        <dbReference type="Proteomes" id="UP000631114"/>
    </source>
</evidence>
<gene>
    <name evidence="2" type="ORF">IFM89_012749</name>
</gene>
<dbReference type="OrthoDB" id="1194594at2759"/>
<dbReference type="AlphaFoldDB" id="A0A835HB34"/>
<dbReference type="PANTHER" id="PTHR33018">
    <property type="entry name" value="OS10G0338966 PROTEIN-RELATED"/>
    <property type="match status" value="1"/>
</dbReference>